<evidence type="ECO:0000256" key="8">
    <source>
        <dbReference type="PIRSR" id="PIRSR600821-50"/>
    </source>
</evidence>
<dbReference type="SMART" id="SM01005">
    <property type="entry name" value="Ala_racemase_C"/>
    <property type="match status" value="1"/>
</dbReference>
<dbReference type="NCBIfam" id="NF002970">
    <property type="entry name" value="PRK03646.1"/>
    <property type="match status" value="1"/>
</dbReference>
<dbReference type="InterPro" id="IPR001608">
    <property type="entry name" value="Ala_racemase_N"/>
</dbReference>
<dbReference type="PANTHER" id="PTHR30511:SF0">
    <property type="entry name" value="ALANINE RACEMASE, CATABOLIC-RELATED"/>
    <property type="match status" value="1"/>
</dbReference>
<evidence type="ECO:0000256" key="6">
    <source>
        <dbReference type="ARBA" id="ARBA00037715"/>
    </source>
</evidence>
<dbReference type="GO" id="GO:0030170">
    <property type="term" value="F:pyridoxal phosphate binding"/>
    <property type="evidence" value="ECO:0007669"/>
    <property type="project" value="UniProtKB-UniRule"/>
</dbReference>
<evidence type="ECO:0000259" key="10">
    <source>
        <dbReference type="SMART" id="SM01005"/>
    </source>
</evidence>
<name>A0A078LGF2_CITKO</name>
<dbReference type="HAMAP" id="MF_01201">
    <property type="entry name" value="Ala_racemase"/>
    <property type="match status" value="1"/>
</dbReference>
<keyword evidence="5 7" id="KW-0413">Isomerase</keyword>
<feature type="binding site" evidence="7 9">
    <location>
        <position position="130"/>
    </location>
    <ligand>
        <name>substrate</name>
    </ligand>
</feature>
<gene>
    <name evidence="11" type="primary">dadX</name>
    <name evidence="11" type="ORF">BN1086_01247</name>
</gene>
<dbReference type="GO" id="GO:0008784">
    <property type="term" value="F:alanine racemase activity"/>
    <property type="evidence" value="ECO:0007669"/>
    <property type="project" value="UniProtKB-UniRule"/>
</dbReference>
<dbReference type="InterPro" id="IPR009006">
    <property type="entry name" value="Ala_racemase/Decarboxylase_C"/>
</dbReference>
<dbReference type="UniPathway" id="UPA00042">
    <property type="reaction ID" value="UER00497"/>
</dbReference>
<dbReference type="EC" id="5.1.1.1" evidence="7"/>
<dbReference type="InterPro" id="IPR000821">
    <property type="entry name" value="Ala_racemase"/>
</dbReference>
<dbReference type="Gene3D" id="2.40.37.10">
    <property type="entry name" value="Lyase, Ornithine Decarboxylase, Chain A, domain 1"/>
    <property type="match status" value="1"/>
</dbReference>
<dbReference type="SUPFAM" id="SSF50621">
    <property type="entry name" value="Alanine racemase C-terminal domain-like"/>
    <property type="match status" value="1"/>
</dbReference>
<comment type="cofactor">
    <cofactor evidence="2 7 8">
        <name>pyridoxal 5'-phosphate</name>
        <dbReference type="ChEBI" id="CHEBI:597326"/>
    </cofactor>
</comment>
<comment type="pathway">
    <text evidence="7">Amino-acid biosynthesis; D-alanine biosynthesis; D-alanine from L-alanine: step 1/1.</text>
</comment>
<feature type="modified residue" description="N6-(pyridoxal phosphate)lysine" evidence="7 8">
    <location>
        <position position="35"/>
    </location>
</feature>
<feature type="active site" description="Proton acceptor; specific for L-alanine" evidence="7">
    <location>
        <position position="253"/>
    </location>
</feature>
<comment type="similarity">
    <text evidence="3 7">Belongs to the alanine racemase family.</text>
</comment>
<evidence type="ECO:0000256" key="2">
    <source>
        <dbReference type="ARBA" id="ARBA00001933"/>
    </source>
</evidence>
<dbReference type="Pfam" id="PF01168">
    <property type="entry name" value="Ala_racemase_N"/>
    <property type="match status" value="1"/>
</dbReference>
<dbReference type="SUPFAM" id="SSF51419">
    <property type="entry name" value="PLP-binding barrel"/>
    <property type="match status" value="1"/>
</dbReference>
<dbReference type="PROSITE" id="PS00395">
    <property type="entry name" value="ALANINE_RACEMASE"/>
    <property type="match status" value="1"/>
</dbReference>
<evidence type="ECO:0000256" key="4">
    <source>
        <dbReference type="ARBA" id="ARBA00022898"/>
    </source>
</evidence>
<dbReference type="PANTHER" id="PTHR30511">
    <property type="entry name" value="ALANINE RACEMASE"/>
    <property type="match status" value="1"/>
</dbReference>
<dbReference type="PATRIC" id="fig|545.12.peg.1244"/>
<evidence type="ECO:0000256" key="3">
    <source>
        <dbReference type="ARBA" id="ARBA00007880"/>
    </source>
</evidence>
<evidence type="ECO:0000313" key="11">
    <source>
        <dbReference type="EMBL" id="CDZ83139.1"/>
    </source>
</evidence>
<dbReference type="GO" id="GO:0042803">
    <property type="term" value="F:protein homodimerization activity"/>
    <property type="evidence" value="ECO:0007669"/>
    <property type="project" value="UniProtKB-ARBA"/>
</dbReference>
<sequence length="356" mass="38699">MTRPILASLDLKAMKQNLGIVRQAAPDARVWSVVKANAYGHGIERIWTALGATDGFAMLNLEEAITLRERGWKGPILMLEGFFHADELAIYDTYRLTTCIHSNWQLKVLQNARLNAPLDVYLKVNSGMNRLGFLPERVQTVWQQLRALPNVGEMTLMSHFADAEHPEGIDQAMTKIAHATEGLECRRSLSNSAATLWHPEAHFDWVRPGIILYGASPSGQWRDIANTGLKPVMTLSSQIIGVQTLKAGDRVGYGGRYTATQEQRIGIVAAGYADGYPRHAPNGTPVLVDGVRTGTVGTVSMDMLAVDLTPCPQAGIGTSVELWGKEIKIDDVASAAGTVGYELMCALAPRVPVVTA</sequence>
<evidence type="ECO:0000256" key="7">
    <source>
        <dbReference type="HAMAP-Rule" id="MF_01201"/>
    </source>
</evidence>
<dbReference type="CDD" id="cd06827">
    <property type="entry name" value="PLPDE_III_AR_proteobact"/>
    <property type="match status" value="1"/>
</dbReference>
<dbReference type="InterPro" id="IPR029066">
    <property type="entry name" value="PLP-binding_barrel"/>
</dbReference>
<dbReference type="FunFam" id="3.20.20.10:FF:000002">
    <property type="entry name" value="Alanine racemase"/>
    <property type="match status" value="1"/>
</dbReference>
<feature type="binding site" evidence="7 9">
    <location>
        <position position="301"/>
    </location>
    <ligand>
        <name>substrate</name>
    </ligand>
</feature>
<evidence type="ECO:0000256" key="5">
    <source>
        <dbReference type="ARBA" id="ARBA00023235"/>
    </source>
</evidence>
<keyword evidence="4 7" id="KW-0663">Pyridoxal phosphate</keyword>
<dbReference type="NCBIfam" id="TIGR00492">
    <property type="entry name" value="alr"/>
    <property type="match status" value="1"/>
</dbReference>
<dbReference type="Gene3D" id="3.20.20.10">
    <property type="entry name" value="Alanine racemase"/>
    <property type="match status" value="1"/>
</dbReference>
<comment type="function">
    <text evidence="6">Isomerizes L-alanine to D-alanine which is then oxidized to pyruvate by DadA.</text>
</comment>
<evidence type="ECO:0000256" key="9">
    <source>
        <dbReference type="PIRSR" id="PIRSR600821-52"/>
    </source>
</evidence>
<comment type="catalytic activity">
    <reaction evidence="1 7">
        <text>L-alanine = D-alanine</text>
        <dbReference type="Rhea" id="RHEA:20249"/>
        <dbReference type="ChEBI" id="CHEBI:57416"/>
        <dbReference type="ChEBI" id="CHEBI:57972"/>
        <dbReference type="EC" id="5.1.1.1"/>
    </reaction>
</comment>
<dbReference type="GO" id="GO:0005829">
    <property type="term" value="C:cytosol"/>
    <property type="evidence" value="ECO:0007669"/>
    <property type="project" value="TreeGrafter"/>
</dbReference>
<feature type="domain" description="Alanine racemase C-terminal" evidence="10">
    <location>
        <begin position="232"/>
        <end position="356"/>
    </location>
</feature>
<feature type="active site" description="Proton acceptor; specific for D-alanine" evidence="7">
    <location>
        <position position="35"/>
    </location>
</feature>
<protein>
    <recommendedName>
        <fullName evidence="7">Alanine racemase</fullName>
        <ecNumber evidence="7">5.1.1.1</ecNumber>
    </recommendedName>
</protein>
<dbReference type="AlphaFoldDB" id="A0A078LGF2"/>
<dbReference type="Pfam" id="PF00842">
    <property type="entry name" value="Ala_racemase_C"/>
    <property type="match status" value="1"/>
</dbReference>
<dbReference type="FunFam" id="2.40.37.10:FF:000002">
    <property type="entry name" value="Alanine racemase"/>
    <property type="match status" value="1"/>
</dbReference>
<dbReference type="RefSeq" id="WP_114847805.1">
    <property type="nucleotide sequence ID" value="NZ_CP033780.1"/>
</dbReference>
<reference evidence="11" key="1">
    <citation type="submission" date="2014-06" db="EMBL/GenBank/DDBJ databases">
        <authorList>
            <person name="Urmite Genomes Urmite Genomes"/>
        </authorList>
    </citation>
    <scope>NUCLEOTIDE SEQUENCE</scope>
</reference>
<comment type="function">
    <text evidence="7">Catalyzes the interconversion of L-alanine and D-alanine. May also act on other amino acids.</text>
</comment>
<proteinExistence type="inferred from homology"/>
<evidence type="ECO:0000256" key="1">
    <source>
        <dbReference type="ARBA" id="ARBA00000316"/>
    </source>
</evidence>
<dbReference type="InterPro" id="IPR020622">
    <property type="entry name" value="Ala_racemase_pyridoxalP-BS"/>
</dbReference>
<dbReference type="GO" id="GO:0030632">
    <property type="term" value="P:D-alanine biosynthetic process"/>
    <property type="evidence" value="ECO:0007669"/>
    <property type="project" value="UniProtKB-UniRule"/>
</dbReference>
<dbReference type="InterPro" id="IPR011079">
    <property type="entry name" value="Ala_racemase_C"/>
</dbReference>
<dbReference type="EMBL" id="LK931336">
    <property type="protein sequence ID" value="CDZ83139.1"/>
    <property type="molecule type" value="Genomic_DNA"/>
</dbReference>
<dbReference type="PRINTS" id="PR00992">
    <property type="entry name" value="ALARACEMASE"/>
</dbReference>
<organism evidence="11">
    <name type="scientific">Citrobacter koseri</name>
    <name type="common">Citrobacter diversus</name>
    <dbReference type="NCBI Taxonomy" id="545"/>
    <lineage>
        <taxon>Bacteria</taxon>
        <taxon>Pseudomonadati</taxon>
        <taxon>Pseudomonadota</taxon>
        <taxon>Gammaproteobacteria</taxon>
        <taxon>Enterobacterales</taxon>
        <taxon>Enterobacteriaceae</taxon>
        <taxon>Citrobacter</taxon>
    </lineage>
</organism>
<accession>A0A078LGF2</accession>